<dbReference type="Pfam" id="PF01529">
    <property type="entry name" value="DHHC"/>
    <property type="match status" value="1"/>
</dbReference>
<evidence type="ECO:0000256" key="4">
    <source>
        <dbReference type="ARBA" id="ARBA00022692"/>
    </source>
</evidence>
<dbReference type="Ensembl" id="ENSEEET00000020682.2">
    <property type="protein sequence ID" value="ENSEEEP00000020455.2"/>
    <property type="gene ID" value="ENSEEEG00000009982.2"/>
</dbReference>
<evidence type="ECO:0000256" key="9">
    <source>
        <dbReference type="ARBA" id="ARBA00023139"/>
    </source>
</evidence>
<keyword evidence="3 14" id="KW-0808">Transferase</keyword>
<comment type="domain">
    <text evidence="14">The DHHC domain is required for palmitoyltransferase activity.</text>
</comment>
<feature type="transmembrane region" description="Helical" evidence="14">
    <location>
        <begin position="7"/>
        <end position="29"/>
    </location>
</feature>
<keyword evidence="6" id="KW-0333">Golgi apparatus</keyword>
<proteinExistence type="inferred from homology"/>
<dbReference type="GO" id="GO:0000139">
    <property type="term" value="C:Golgi membrane"/>
    <property type="evidence" value="ECO:0007669"/>
    <property type="project" value="UniProtKB-SubCell"/>
</dbReference>
<keyword evidence="4 14" id="KW-0812">Transmembrane</keyword>
<feature type="transmembrane region" description="Helical" evidence="14">
    <location>
        <begin position="152"/>
        <end position="180"/>
    </location>
</feature>
<dbReference type="GO" id="GO:0031966">
    <property type="term" value="C:mitochondrial membrane"/>
    <property type="evidence" value="ECO:0007669"/>
    <property type="project" value="UniProtKB-SubCell"/>
</dbReference>
<evidence type="ECO:0000256" key="12">
    <source>
        <dbReference type="ARBA" id="ARBA00023463"/>
    </source>
</evidence>
<dbReference type="PANTHER" id="PTHR12349:SF1">
    <property type="entry name" value="PALMITOYLTRANSFERASE ZDHHC8"/>
    <property type="match status" value="1"/>
</dbReference>
<accession>A0A4W4F9Q5</accession>
<dbReference type="PROSITE" id="PS50216">
    <property type="entry name" value="DHHC"/>
    <property type="match status" value="1"/>
</dbReference>
<evidence type="ECO:0000313" key="17">
    <source>
        <dbReference type="Proteomes" id="UP000314983"/>
    </source>
</evidence>
<evidence type="ECO:0000256" key="13">
    <source>
        <dbReference type="ARBA" id="ARBA00047790"/>
    </source>
</evidence>
<evidence type="ECO:0000256" key="7">
    <source>
        <dbReference type="ARBA" id="ARBA00023128"/>
    </source>
</evidence>
<protein>
    <recommendedName>
        <fullName evidence="14">Palmitoyltransferase</fullName>
        <ecNumber evidence="14">2.3.1.225</ecNumber>
    </recommendedName>
</protein>
<keyword evidence="17" id="KW-1185">Reference proteome</keyword>
<comment type="catalytic activity">
    <reaction evidence="13">
        <text>L-cysteinyl-[protein] + hexadecanoyl-CoA = S-hexadecanoyl-L-cysteinyl-[protein] + CoA</text>
        <dbReference type="Rhea" id="RHEA:36683"/>
        <dbReference type="Rhea" id="RHEA-COMP:10131"/>
        <dbReference type="Rhea" id="RHEA-COMP:11032"/>
        <dbReference type="ChEBI" id="CHEBI:29950"/>
        <dbReference type="ChEBI" id="CHEBI:57287"/>
        <dbReference type="ChEBI" id="CHEBI:57379"/>
        <dbReference type="ChEBI" id="CHEBI:74151"/>
        <dbReference type="EC" id="2.3.1.225"/>
    </reaction>
    <physiologicalReaction direction="left-to-right" evidence="13">
        <dbReference type="Rhea" id="RHEA:36684"/>
    </physiologicalReaction>
</comment>
<keyword evidence="7" id="KW-0496">Mitochondrion</keyword>
<dbReference type="InterPro" id="IPR001594">
    <property type="entry name" value="Palmitoyltrfase_DHHC"/>
</dbReference>
<reference evidence="16" key="5">
    <citation type="submission" date="2025-09" db="UniProtKB">
        <authorList>
            <consortium name="Ensembl"/>
        </authorList>
    </citation>
    <scope>IDENTIFICATION</scope>
</reference>
<evidence type="ECO:0000256" key="1">
    <source>
        <dbReference type="ARBA" id="ARBA00004225"/>
    </source>
</evidence>
<comment type="subcellular location">
    <subcellularLocation>
        <location evidence="2">Golgi apparatus membrane</location>
        <topology evidence="2">Multi-pass membrane protein</topology>
    </subcellularLocation>
    <subcellularLocation>
        <location evidence="1">Mitochondrion membrane</location>
        <topology evidence="1">Multi-pass membrane protein</topology>
    </subcellularLocation>
</comment>
<gene>
    <name evidence="16" type="primary">zdhhc8a</name>
</gene>
<sequence length="543" mass="60366">IPHIPVSIAASLVLGPSTLFFVFTCPWLMENSSLVIPACLGITFLFVVASFAMATFMDASVLPRANDEDNIPAPLYKNVDIPPQGSHCSMCDHCVEDLRHHCPWMNNCIWTQNYHCFLLFLLSLSIHMVVIFSGGLLHVLDHPQDLWELICWVRLAVINTSGLFFVPVMGLACFHLFLVARERTTNEQVRSWRLSETLQVNKPSEFLRSMVSSHLSCCINDYIYIGQITKEWQCYFSDLEHILQYKPAMLPAQDMNKIGPLESPSRMHYHVPGEECPQLQVSASAQESSLEQPEKQGPISINLALQCSSLPLNSITLNTHAPSLKQGHYQGVRAHLLSHCPRALSSHPGEIILSPSAMSGHASSLSYDSLLGLAKLAQDEVLQLGYLPPFFPLESGLGSPTDPLRLRPHTCRQVQSHLCRESLPVIHHDILSTPLMSSTQEHGKLEDHQKQLLVLQVQPSPSLQNATIVPPGIAYYSSRMSCHLTGPTCYFLECQSQHSLTTLPALASTSFRTTQRTLQSITTSVRKDSPVPDSLTSVWVSAH</sequence>
<keyword evidence="10" id="KW-0449">Lipoprotein</keyword>
<keyword evidence="8 14" id="KW-0472">Membrane</keyword>
<evidence type="ECO:0000313" key="16">
    <source>
        <dbReference type="Ensembl" id="ENSEEEP00000020455.2"/>
    </source>
</evidence>
<organism evidence="16 17">
    <name type="scientific">Electrophorus electricus</name>
    <name type="common">Electric eel</name>
    <name type="synonym">Gymnotus electricus</name>
    <dbReference type="NCBI Taxonomy" id="8005"/>
    <lineage>
        <taxon>Eukaryota</taxon>
        <taxon>Metazoa</taxon>
        <taxon>Chordata</taxon>
        <taxon>Craniata</taxon>
        <taxon>Vertebrata</taxon>
        <taxon>Euteleostomi</taxon>
        <taxon>Actinopterygii</taxon>
        <taxon>Neopterygii</taxon>
        <taxon>Teleostei</taxon>
        <taxon>Ostariophysi</taxon>
        <taxon>Gymnotiformes</taxon>
        <taxon>Gymnotoidei</taxon>
        <taxon>Gymnotidae</taxon>
        <taxon>Electrophorus</taxon>
    </lineage>
</organism>
<reference evidence="16" key="4">
    <citation type="submission" date="2025-08" db="UniProtKB">
        <authorList>
            <consortium name="Ensembl"/>
        </authorList>
    </citation>
    <scope>IDENTIFICATION</scope>
</reference>
<dbReference type="OMA" id="WLMENSS"/>
<dbReference type="STRING" id="8005.ENSEEEP00000020455"/>
<evidence type="ECO:0000256" key="2">
    <source>
        <dbReference type="ARBA" id="ARBA00004653"/>
    </source>
</evidence>
<evidence type="ECO:0000256" key="5">
    <source>
        <dbReference type="ARBA" id="ARBA00022989"/>
    </source>
</evidence>
<dbReference type="GeneTree" id="ENSGT00940000158044"/>
<name>A0A4W4F9Q5_ELEEL</name>
<feature type="transmembrane region" description="Helical" evidence="14">
    <location>
        <begin position="117"/>
        <end position="140"/>
    </location>
</feature>
<dbReference type="AlphaFoldDB" id="A0A4W4F9Q5"/>
<comment type="similarity">
    <text evidence="12">Belongs to the DHHC palmitoyltransferase family. ERF2/ZDHHC9 subfamily.</text>
</comment>
<dbReference type="Proteomes" id="UP000314983">
    <property type="component" value="Chromosome 17"/>
</dbReference>
<evidence type="ECO:0000256" key="8">
    <source>
        <dbReference type="ARBA" id="ARBA00023136"/>
    </source>
</evidence>
<evidence type="ECO:0000256" key="3">
    <source>
        <dbReference type="ARBA" id="ARBA00022679"/>
    </source>
</evidence>
<feature type="transmembrane region" description="Helical" evidence="14">
    <location>
        <begin position="35"/>
        <end position="56"/>
    </location>
</feature>
<evidence type="ECO:0000256" key="14">
    <source>
        <dbReference type="RuleBase" id="RU079119"/>
    </source>
</evidence>
<keyword evidence="11 14" id="KW-0012">Acyltransferase</keyword>
<dbReference type="EC" id="2.3.1.225" evidence="14"/>
<dbReference type="PANTHER" id="PTHR12349">
    <property type="entry name" value="ANKYRIN REPEAT AND LEM DOMAIN-CONTAINING PROTEIN 2"/>
    <property type="match status" value="1"/>
</dbReference>
<keyword evidence="5 14" id="KW-1133">Transmembrane helix</keyword>
<dbReference type="GO" id="GO:0019706">
    <property type="term" value="F:protein-cysteine S-palmitoyltransferase activity"/>
    <property type="evidence" value="ECO:0007669"/>
    <property type="project" value="UniProtKB-EC"/>
</dbReference>
<reference evidence="17" key="1">
    <citation type="journal article" date="2014" name="Science">
        <title>Nonhuman genetics. Genomic basis for the convergent evolution of electric organs.</title>
        <authorList>
            <person name="Gallant J.R."/>
            <person name="Traeger L.L."/>
            <person name="Volkening J.D."/>
            <person name="Moffett H."/>
            <person name="Chen P.H."/>
            <person name="Novina C.D."/>
            <person name="Phillips G.N.Jr."/>
            <person name="Anand R."/>
            <person name="Wells G.B."/>
            <person name="Pinch M."/>
            <person name="Guth R."/>
            <person name="Unguez G.A."/>
            <person name="Albert J.S."/>
            <person name="Zakon H.H."/>
            <person name="Samanta M.P."/>
            <person name="Sussman M.R."/>
        </authorList>
    </citation>
    <scope>NUCLEOTIDE SEQUENCE [LARGE SCALE GENOMIC DNA]</scope>
</reference>
<evidence type="ECO:0000256" key="6">
    <source>
        <dbReference type="ARBA" id="ARBA00023034"/>
    </source>
</evidence>
<evidence type="ECO:0000256" key="10">
    <source>
        <dbReference type="ARBA" id="ARBA00023288"/>
    </source>
</evidence>
<evidence type="ECO:0000259" key="15">
    <source>
        <dbReference type="Pfam" id="PF01529"/>
    </source>
</evidence>
<reference evidence="16" key="3">
    <citation type="submission" date="2020-05" db="EMBL/GenBank/DDBJ databases">
        <title>Electrophorus electricus (electric eel) genome, fEleEle1, primary haplotype.</title>
        <authorList>
            <person name="Myers G."/>
            <person name="Meyer A."/>
            <person name="Fedrigo O."/>
            <person name="Formenti G."/>
            <person name="Rhie A."/>
            <person name="Tracey A."/>
            <person name="Sims Y."/>
            <person name="Jarvis E.D."/>
        </authorList>
    </citation>
    <scope>NUCLEOTIDE SEQUENCE [LARGE SCALE GENOMIC DNA]</scope>
</reference>
<keyword evidence="9" id="KW-0564">Palmitate</keyword>
<reference evidence="17" key="2">
    <citation type="journal article" date="2017" name="Sci. Adv.">
        <title>A tail of two voltages: Proteomic comparison of the three electric organs of the electric eel.</title>
        <authorList>
            <person name="Traeger L.L."/>
            <person name="Sabat G."/>
            <person name="Barrett-Wilt G.A."/>
            <person name="Wells G.B."/>
            <person name="Sussman M.R."/>
        </authorList>
    </citation>
    <scope>NUCLEOTIDE SEQUENCE [LARGE SCALE GENOMIC DNA]</scope>
</reference>
<evidence type="ECO:0000256" key="11">
    <source>
        <dbReference type="ARBA" id="ARBA00023315"/>
    </source>
</evidence>
<feature type="domain" description="Palmitoyltransferase DHHC" evidence="15">
    <location>
        <begin position="78"/>
        <end position="190"/>
    </location>
</feature>